<keyword evidence="4" id="KW-1185">Reference proteome</keyword>
<evidence type="ECO:0000256" key="1">
    <source>
        <dbReference type="RuleBase" id="RU367018"/>
    </source>
</evidence>
<keyword evidence="1" id="KW-0479">Metal-binding</keyword>
<dbReference type="GO" id="GO:0008270">
    <property type="term" value="F:zinc ion binding"/>
    <property type="evidence" value="ECO:0007669"/>
    <property type="project" value="UniProtKB-UniRule"/>
</dbReference>
<dbReference type="AlphaFoldDB" id="A0AAF0QD01"/>
<keyword evidence="1" id="KW-0863">Zinc-finger</keyword>
<dbReference type="InterPro" id="IPR031052">
    <property type="entry name" value="FHY3/FAR1"/>
</dbReference>
<dbReference type="Pfam" id="PF10551">
    <property type="entry name" value="MULE"/>
    <property type="match status" value="1"/>
</dbReference>
<reference evidence="3" key="1">
    <citation type="submission" date="2023-08" db="EMBL/GenBank/DDBJ databases">
        <title>A de novo genome assembly of Solanum verrucosum Schlechtendal, a Mexican diploid species geographically isolated from the other diploid A-genome species in potato relatives.</title>
        <authorList>
            <person name="Hosaka K."/>
        </authorList>
    </citation>
    <scope>NUCLEOTIDE SEQUENCE</scope>
    <source>
        <tissue evidence="3">Young leaves</tissue>
    </source>
</reference>
<feature type="domain" description="MULE transposase" evidence="2">
    <location>
        <begin position="4"/>
        <end position="39"/>
    </location>
</feature>
<dbReference type="PANTHER" id="PTHR31669">
    <property type="entry name" value="PROTEIN FAR1-RELATED SEQUENCE 10-RELATED"/>
    <property type="match status" value="1"/>
</dbReference>
<keyword evidence="1" id="KW-0539">Nucleus</keyword>
<dbReference type="GO" id="GO:0006355">
    <property type="term" value="P:regulation of DNA-templated transcription"/>
    <property type="evidence" value="ECO:0007669"/>
    <property type="project" value="UniProtKB-UniRule"/>
</dbReference>
<evidence type="ECO:0000313" key="3">
    <source>
        <dbReference type="EMBL" id="WMV18251.1"/>
    </source>
</evidence>
<dbReference type="EMBL" id="CP133614">
    <property type="protein sequence ID" value="WMV18251.1"/>
    <property type="molecule type" value="Genomic_DNA"/>
</dbReference>
<organism evidence="3 4">
    <name type="scientific">Solanum verrucosum</name>
    <dbReference type="NCBI Taxonomy" id="315347"/>
    <lineage>
        <taxon>Eukaryota</taxon>
        <taxon>Viridiplantae</taxon>
        <taxon>Streptophyta</taxon>
        <taxon>Embryophyta</taxon>
        <taxon>Tracheophyta</taxon>
        <taxon>Spermatophyta</taxon>
        <taxon>Magnoliopsida</taxon>
        <taxon>eudicotyledons</taxon>
        <taxon>Gunneridae</taxon>
        <taxon>Pentapetalae</taxon>
        <taxon>asterids</taxon>
        <taxon>lamiids</taxon>
        <taxon>Solanales</taxon>
        <taxon>Solanaceae</taxon>
        <taxon>Solanoideae</taxon>
        <taxon>Solaneae</taxon>
        <taxon>Solanum</taxon>
    </lineage>
</organism>
<proteinExistence type="inferred from homology"/>
<evidence type="ECO:0000313" key="4">
    <source>
        <dbReference type="Proteomes" id="UP001234989"/>
    </source>
</evidence>
<keyword evidence="1" id="KW-0862">Zinc</keyword>
<name>A0AAF0QD01_SOLVR</name>
<dbReference type="PANTHER" id="PTHR31669:SF283">
    <property type="entry name" value="PROTEIN FAR1-RELATED SEQUENCE"/>
    <property type="match status" value="1"/>
</dbReference>
<comment type="function">
    <text evidence="1">Putative transcription activator involved in regulating light control of development.</text>
</comment>
<gene>
    <name evidence="3" type="ORF">MTR67_011636</name>
</gene>
<protein>
    <recommendedName>
        <fullName evidence="1">Protein FAR1-RELATED SEQUENCE</fullName>
    </recommendedName>
</protein>
<dbReference type="GO" id="GO:0005634">
    <property type="term" value="C:nucleus"/>
    <property type="evidence" value="ECO:0007669"/>
    <property type="project" value="UniProtKB-SubCell"/>
</dbReference>
<dbReference type="Proteomes" id="UP001234989">
    <property type="component" value="Chromosome 3"/>
</dbReference>
<evidence type="ECO:0000259" key="2">
    <source>
        <dbReference type="Pfam" id="PF10551"/>
    </source>
</evidence>
<dbReference type="InterPro" id="IPR018289">
    <property type="entry name" value="MULE_transposase_dom"/>
</dbReference>
<accession>A0AAF0QD01</accession>
<sequence>MGNVPPTAILTDQCQIIKAAITRILPDIIHRYCIWHIMTKIPAKLKGVLDFKIAKAEFKSIVYNSNTIHQFEGKWATFIQKYELQDRLWFHNLYSEKKKWVSVFLKYYFWVGMMSTQRSESMHAFFDGYISERSSLKQFIEQYELALRFKYEKELQAESESHIAHAAPTCGFDWDM</sequence>
<comment type="subcellular location">
    <subcellularLocation>
        <location evidence="1">Nucleus</location>
    </subcellularLocation>
</comment>
<comment type="similarity">
    <text evidence="1">Belongs to the FHY3/FAR1 family.</text>
</comment>